<reference evidence="1" key="1">
    <citation type="submission" date="2024-12" db="EMBL/GenBank/DDBJ databases">
        <authorList>
            <person name="Wu N."/>
        </authorList>
    </citation>
    <scope>NUCLEOTIDE SEQUENCE</scope>
    <source>
        <strain evidence="1">P15</strain>
    </source>
</reference>
<evidence type="ECO:0000313" key="2">
    <source>
        <dbReference type="Proteomes" id="UP001631969"/>
    </source>
</evidence>
<comment type="caution">
    <text evidence="1">The sequence shown here is derived from an EMBL/GenBank/DDBJ whole genome shotgun (WGS) entry which is preliminary data.</text>
</comment>
<organism evidence="1 2">
    <name type="scientific">Paenibacillus mesotrionivorans</name>
    <dbReference type="NCBI Taxonomy" id="3160968"/>
    <lineage>
        <taxon>Bacteria</taxon>
        <taxon>Bacillati</taxon>
        <taxon>Bacillota</taxon>
        <taxon>Bacilli</taxon>
        <taxon>Bacillales</taxon>
        <taxon>Paenibacillaceae</taxon>
        <taxon>Paenibacillus</taxon>
    </lineage>
</organism>
<keyword evidence="2" id="KW-1185">Reference proteome</keyword>
<gene>
    <name evidence="1" type="ORF">ACI1P1_20020</name>
</gene>
<proteinExistence type="predicted"/>
<dbReference type="Proteomes" id="UP001631969">
    <property type="component" value="Unassembled WGS sequence"/>
</dbReference>
<protein>
    <submittedName>
        <fullName evidence="1">TetR/AcrR family transcriptional regulator</fullName>
    </submittedName>
</protein>
<dbReference type="EMBL" id="JBJURJ010000013">
    <property type="protein sequence ID" value="MFM9330592.1"/>
    <property type="molecule type" value="Genomic_DNA"/>
</dbReference>
<sequence length="189" mass="21443">MSPTDQDSRQSILDTAKILLDEAADLDKITIRQIAERAGVGIGLINYHFKSRDNLLRIAIGDIMSQTIFAMNDPAAFSGLEPSARLKELLKELYTFGSRNEKLIRFVLAHELATGNMQAPLLLIPLLRDIFQHQKNDMQLRIIALQILYPIQITALHPNAFHLYSGIQLTIPEERNRFIDLLIDNLVNQ</sequence>
<evidence type="ECO:0000313" key="1">
    <source>
        <dbReference type="EMBL" id="MFM9330592.1"/>
    </source>
</evidence>
<accession>A0ACC7P1P8</accession>
<name>A0ACC7P1P8_9BACL</name>